<evidence type="ECO:0000256" key="4">
    <source>
        <dbReference type="SAM" id="MobiDB-lite"/>
    </source>
</evidence>
<dbReference type="AlphaFoldDB" id="A0A8J8WJF5"/>
<accession>A0A8J8WJF5</accession>
<evidence type="ECO:0008006" key="7">
    <source>
        <dbReference type="Google" id="ProtNLM"/>
    </source>
</evidence>
<keyword evidence="6" id="KW-1185">Reference proteome</keyword>
<organism evidence="5 6">
    <name type="scientific">Penicillium ucsense</name>
    <dbReference type="NCBI Taxonomy" id="2839758"/>
    <lineage>
        <taxon>Eukaryota</taxon>
        <taxon>Fungi</taxon>
        <taxon>Dikarya</taxon>
        <taxon>Ascomycota</taxon>
        <taxon>Pezizomycotina</taxon>
        <taxon>Eurotiomycetes</taxon>
        <taxon>Eurotiomycetidae</taxon>
        <taxon>Eurotiales</taxon>
        <taxon>Aspergillaceae</taxon>
        <taxon>Penicillium</taxon>
    </lineage>
</organism>
<comment type="similarity">
    <text evidence="1">Belongs to the universal ribosomal protein uL24 family.</text>
</comment>
<dbReference type="GO" id="GO:0006412">
    <property type="term" value="P:translation"/>
    <property type="evidence" value="ECO:0007669"/>
    <property type="project" value="InterPro"/>
</dbReference>
<evidence type="ECO:0000256" key="2">
    <source>
        <dbReference type="ARBA" id="ARBA00022980"/>
    </source>
</evidence>
<sequence>MQKVIQRAASARKQAQKKMFRAKRKEDVSSKKDNARTRKEYNQALSTTLKEARQARWEDWQKGELAPKRDSGLAATTYGALNASLMHPPRVPEHLRRKHILFAPGDRVCVIRGRDKGKIEEIAQVNEESETVLIKNVHEADINVPEWAKASMGIKSDVLAQSMPVPMDDVRLVFAMTDGNTTKDYIVQHAYAGRPYLERPTWSKMPRYTRYVAGLNIEIPWPTEEEPQFEDGAFDTTRMEVEESTWVPSLDNPPFPSTIIDELRNKYSRFRTRHDEEYVREKVLDEYRQEFLASQALLTPAGQLKKWKVEQNIQARMARTDENGNMILDSETANFIERFMSQSAAPKPNKKTGKAKVTA</sequence>
<dbReference type="InterPro" id="IPR008991">
    <property type="entry name" value="Translation_prot_SH3-like_sf"/>
</dbReference>
<dbReference type="GO" id="GO:0005840">
    <property type="term" value="C:ribosome"/>
    <property type="evidence" value="ECO:0007669"/>
    <property type="project" value="UniProtKB-KW"/>
</dbReference>
<proteinExistence type="inferred from homology"/>
<dbReference type="SUPFAM" id="SSF50104">
    <property type="entry name" value="Translation proteins SH3-like domain"/>
    <property type="match status" value="1"/>
</dbReference>
<dbReference type="InterPro" id="IPR003256">
    <property type="entry name" value="Ribosomal_uL24"/>
</dbReference>
<keyword evidence="2" id="KW-0689">Ribosomal protein</keyword>
<dbReference type="InterPro" id="IPR041988">
    <property type="entry name" value="Ribosomal_uL24_KOW"/>
</dbReference>
<dbReference type="CDD" id="cd06089">
    <property type="entry name" value="KOW_RPL26"/>
    <property type="match status" value="1"/>
</dbReference>
<feature type="compositionally biased region" description="Low complexity" evidence="4">
    <location>
        <begin position="1"/>
        <end position="13"/>
    </location>
</feature>
<comment type="caution">
    <text evidence="5">The sequence shown here is derived from an EMBL/GenBank/DDBJ whole genome shotgun (WGS) entry which is preliminary data.</text>
</comment>
<dbReference type="Proteomes" id="UP000631181">
    <property type="component" value="Unassembled WGS sequence"/>
</dbReference>
<dbReference type="PANTHER" id="PTHR12903">
    <property type="entry name" value="MITOCHONDRIAL RIBOSOMAL PROTEIN L24"/>
    <property type="match status" value="1"/>
</dbReference>
<evidence type="ECO:0000256" key="3">
    <source>
        <dbReference type="ARBA" id="ARBA00023274"/>
    </source>
</evidence>
<dbReference type="GO" id="GO:1990904">
    <property type="term" value="C:ribonucleoprotein complex"/>
    <property type="evidence" value="ECO:0007669"/>
    <property type="project" value="UniProtKB-KW"/>
</dbReference>
<feature type="compositionally biased region" description="Basic residues" evidence="4">
    <location>
        <begin position="14"/>
        <end position="23"/>
    </location>
</feature>
<evidence type="ECO:0000313" key="5">
    <source>
        <dbReference type="EMBL" id="KAF7715506.1"/>
    </source>
</evidence>
<feature type="compositionally biased region" description="Basic and acidic residues" evidence="4">
    <location>
        <begin position="24"/>
        <end position="41"/>
    </location>
</feature>
<evidence type="ECO:0000256" key="1">
    <source>
        <dbReference type="ARBA" id="ARBA00010618"/>
    </source>
</evidence>
<reference evidence="5" key="1">
    <citation type="journal article" date="2020" name="Front. Microbiol.">
        <title>Gene regulatory networks of Penicillium echinulatum 2HH and Penicillium oxalicum 114-2 inferred by a computational biology approach.</title>
        <authorList>
            <person name="Lenz A.R."/>
            <person name="Galan-Vasquez E."/>
            <person name="Balbinot E."/>
            <person name="De Abreu F.P."/>
            <person name="De Oliveira N.S."/>
            <person name="Da Rosa L.O."/>
            <person name="De Avila E Silva S."/>
            <person name="Camassola M."/>
            <person name="Dillon A.J.P."/>
            <person name="Perez-Rueda E."/>
        </authorList>
    </citation>
    <scope>NUCLEOTIDE SEQUENCE</scope>
    <source>
        <strain evidence="5">S1M29</strain>
    </source>
</reference>
<keyword evidence="3" id="KW-0687">Ribonucleoprotein</keyword>
<evidence type="ECO:0000313" key="6">
    <source>
        <dbReference type="Proteomes" id="UP000631181"/>
    </source>
</evidence>
<dbReference type="InterPro" id="IPR014722">
    <property type="entry name" value="Rib_uL2_dom2"/>
</dbReference>
<gene>
    <name evidence="5" type="ORF">PECM_006828</name>
</gene>
<dbReference type="GO" id="GO:0003735">
    <property type="term" value="F:structural constituent of ribosome"/>
    <property type="evidence" value="ECO:0007669"/>
    <property type="project" value="InterPro"/>
</dbReference>
<protein>
    <recommendedName>
        <fullName evidence="7">KOW domain-containing protein</fullName>
    </recommendedName>
</protein>
<dbReference type="Pfam" id="PF22682">
    <property type="entry name" value="Ribosomal_uL24m-like"/>
    <property type="match status" value="1"/>
</dbReference>
<dbReference type="Gene3D" id="2.30.30.30">
    <property type="match status" value="1"/>
</dbReference>
<dbReference type="EMBL" id="WIWV01000058">
    <property type="protein sequence ID" value="KAF7715506.1"/>
    <property type="molecule type" value="Genomic_DNA"/>
</dbReference>
<feature type="region of interest" description="Disordered" evidence="4">
    <location>
        <begin position="1"/>
        <end position="41"/>
    </location>
</feature>
<name>A0A8J8WJF5_9EURO</name>
<dbReference type="OrthoDB" id="359154at2759"/>
<dbReference type="GO" id="GO:0003723">
    <property type="term" value="F:RNA binding"/>
    <property type="evidence" value="ECO:0007669"/>
    <property type="project" value="InterPro"/>
</dbReference>